<dbReference type="RefSeq" id="WP_180245716.1">
    <property type="nucleotide sequence ID" value="NZ_BCMJ01000008.1"/>
</dbReference>
<dbReference type="Proteomes" id="UP000223370">
    <property type="component" value="Unassembled WGS sequence"/>
</dbReference>
<accession>A0A1Z5J3U2</accession>
<name>A0A1Z5J3U2_9LACO</name>
<protein>
    <submittedName>
        <fullName evidence="2">Transcriptional regulator</fullName>
    </submittedName>
</protein>
<feature type="compositionally biased region" description="Basic residues" evidence="1">
    <location>
        <begin position="182"/>
        <end position="192"/>
    </location>
</feature>
<evidence type="ECO:0000256" key="1">
    <source>
        <dbReference type="SAM" id="MobiDB-lite"/>
    </source>
</evidence>
<evidence type="ECO:0000313" key="3">
    <source>
        <dbReference type="Proteomes" id="UP000223370"/>
    </source>
</evidence>
<gene>
    <name evidence="2" type="ORF">IWT5_01858</name>
</gene>
<dbReference type="InterPro" id="IPR038141">
    <property type="entry name" value="YutD-like_sf"/>
</dbReference>
<feature type="compositionally biased region" description="Low complexity" evidence="1">
    <location>
        <begin position="139"/>
        <end position="169"/>
    </location>
</feature>
<sequence>MDKKSMQTLIDDARASREPGGVIVAVDETHYQINEHPYELVVNYRDAFDRVELSDRFNTYFSRYDYLVGDWGFGQLRLRGFYDDKRNVAGELKISALQDYLDEACNTGCPYFVMHNADAKVVTPKRSSKPRESSHRSNRNQANKNQTNKNQTNSGKQQNRNRNANRAKNVQQTENKSERPNATRRQHTKRPSRSNNGQQKAYTVEKVKPIKKTPVSQRHGAIKTVGHSQHRKFTIREKED</sequence>
<keyword evidence="3" id="KW-1185">Reference proteome</keyword>
<proteinExistence type="predicted"/>
<organism evidence="2 3">
    <name type="scientific">Secundilactobacillus silagincola</name>
    <dbReference type="NCBI Taxonomy" id="1714681"/>
    <lineage>
        <taxon>Bacteria</taxon>
        <taxon>Bacillati</taxon>
        <taxon>Bacillota</taxon>
        <taxon>Bacilli</taxon>
        <taxon>Lactobacillales</taxon>
        <taxon>Lactobacillaceae</taxon>
        <taxon>Secundilactobacillus</taxon>
    </lineage>
</organism>
<comment type="caution">
    <text evidence="2">The sequence shown here is derived from an EMBL/GenBank/DDBJ whole genome shotgun (WGS) entry which is preliminary data.</text>
</comment>
<dbReference type="InterPro" id="IPR009370">
    <property type="entry name" value="YutD-like"/>
</dbReference>
<dbReference type="Pfam" id="PF06265">
    <property type="entry name" value="YutD-like"/>
    <property type="match status" value="1"/>
</dbReference>
<reference evidence="2 3" key="1">
    <citation type="submission" date="2015-11" db="EMBL/GenBank/DDBJ databases">
        <title>Draft genome sequences of new species of the genus Lactobacillus isolated from orchardgrass silage.</title>
        <authorList>
            <person name="Tohno M."/>
            <person name="Tanizawa Y."/>
            <person name="Arita M."/>
        </authorList>
    </citation>
    <scope>NUCLEOTIDE SEQUENCE [LARGE SCALE GENOMIC DNA]</scope>
    <source>
        <strain evidence="2 3">IWT5</strain>
    </source>
</reference>
<feature type="region of interest" description="Disordered" evidence="1">
    <location>
        <begin position="122"/>
        <end position="240"/>
    </location>
</feature>
<evidence type="ECO:0000313" key="2">
    <source>
        <dbReference type="EMBL" id="GAX08697.1"/>
    </source>
</evidence>
<dbReference type="Gene3D" id="3.50.4.20">
    <property type="match status" value="1"/>
</dbReference>
<dbReference type="AlphaFoldDB" id="A0A1Z5J3U2"/>
<dbReference type="EMBL" id="BCMJ01000008">
    <property type="protein sequence ID" value="GAX08697.1"/>
    <property type="molecule type" value="Genomic_DNA"/>
</dbReference>